<comment type="caution">
    <text evidence="3">The sequence shown here is derived from an EMBL/GenBank/DDBJ whole genome shotgun (WGS) entry which is preliminary data.</text>
</comment>
<feature type="region of interest" description="Disordered" evidence="1">
    <location>
        <begin position="205"/>
        <end position="245"/>
    </location>
</feature>
<dbReference type="InterPro" id="IPR036761">
    <property type="entry name" value="TTHA0802/YceI-like_sf"/>
</dbReference>
<dbReference type="Proteomes" id="UP001459204">
    <property type="component" value="Unassembled WGS sequence"/>
</dbReference>
<evidence type="ECO:0000313" key="3">
    <source>
        <dbReference type="EMBL" id="MEL1263613.1"/>
    </source>
</evidence>
<dbReference type="RefSeq" id="WP_341724810.1">
    <property type="nucleotide sequence ID" value="NZ_JBBWWT010000002.1"/>
</dbReference>
<name>A0ABU9IYN9_9GAMM</name>
<evidence type="ECO:0000256" key="1">
    <source>
        <dbReference type="SAM" id="MobiDB-lite"/>
    </source>
</evidence>
<evidence type="ECO:0000259" key="2">
    <source>
        <dbReference type="SMART" id="SM00867"/>
    </source>
</evidence>
<dbReference type="SUPFAM" id="SSF101874">
    <property type="entry name" value="YceI-like"/>
    <property type="match status" value="1"/>
</dbReference>
<dbReference type="Gene3D" id="2.40.128.110">
    <property type="entry name" value="Lipid/polyisoprenoid-binding, YceI-like"/>
    <property type="match status" value="1"/>
</dbReference>
<gene>
    <name evidence="3" type="ORF">AAD027_04385</name>
</gene>
<dbReference type="Pfam" id="PF04264">
    <property type="entry name" value="YceI"/>
    <property type="match status" value="1"/>
</dbReference>
<dbReference type="PANTHER" id="PTHR34406:SF1">
    <property type="entry name" value="PROTEIN YCEI"/>
    <property type="match status" value="1"/>
</dbReference>
<sequence>MPGLHASFRSRPRAARLAWRLWPLLALLLPVLAWADDRIAEYQLDPVHTRVMFAVEHAGFSRAIGTVSGSTGTLAFDPGDWTRARLDATVPLDRVDLGDAEWNKATLARSLLNVEQYPTAHFVSTRVEPVDAQHAAVYGTLTLHGVSREVKLDVTLNAAKRHPLPPFRRTVGFSATARISRAEFGITAWKSVIGDDVELRIEAEATYRGKTGAEAEAETETGTGTEADDDARGHDEEATAPEPTP</sequence>
<keyword evidence="4" id="KW-1185">Reference proteome</keyword>
<dbReference type="SMART" id="SM00867">
    <property type="entry name" value="YceI"/>
    <property type="match status" value="1"/>
</dbReference>
<dbReference type="PANTHER" id="PTHR34406">
    <property type="entry name" value="PROTEIN YCEI"/>
    <property type="match status" value="1"/>
</dbReference>
<feature type="domain" description="Lipid/polyisoprenoid-binding YceI-like" evidence="2">
    <location>
        <begin position="41"/>
        <end position="206"/>
    </location>
</feature>
<dbReference type="EMBL" id="JBBWWT010000002">
    <property type="protein sequence ID" value="MEL1263613.1"/>
    <property type="molecule type" value="Genomic_DNA"/>
</dbReference>
<dbReference type="InterPro" id="IPR007372">
    <property type="entry name" value="Lipid/polyisoprenoid-bd_YceI"/>
</dbReference>
<reference evidence="3 4" key="1">
    <citation type="submission" date="2024-04" db="EMBL/GenBank/DDBJ databases">
        <title>Draft genome sequence of Pseudoxanthomonas putridarboris WD12.</title>
        <authorList>
            <person name="Oh J."/>
        </authorList>
    </citation>
    <scope>NUCLEOTIDE SEQUENCE [LARGE SCALE GENOMIC DNA]</scope>
    <source>
        <strain evidence="3 4">WD12</strain>
    </source>
</reference>
<proteinExistence type="predicted"/>
<protein>
    <submittedName>
        <fullName evidence="3">YceI family protein</fullName>
    </submittedName>
</protein>
<evidence type="ECO:0000313" key="4">
    <source>
        <dbReference type="Proteomes" id="UP001459204"/>
    </source>
</evidence>
<accession>A0ABU9IYN9</accession>
<organism evidence="3 4">
    <name type="scientific">Pseudoxanthomonas putridarboris</name>
    <dbReference type="NCBI Taxonomy" id="752605"/>
    <lineage>
        <taxon>Bacteria</taxon>
        <taxon>Pseudomonadati</taxon>
        <taxon>Pseudomonadota</taxon>
        <taxon>Gammaproteobacteria</taxon>
        <taxon>Lysobacterales</taxon>
        <taxon>Lysobacteraceae</taxon>
        <taxon>Pseudoxanthomonas</taxon>
    </lineage>
</organism>